<dbReference type="Proteomes" id="UP000035680">
    <property type="component" value="Unassembled WGS sequence"/>
</dbReference>
<protein>
    <recommendedName>
        <fullName evidence="6">DNA polymerase II subunit 2</fullName>
    </recommendedName>
</protein>
<evidence type="ECO:0000256" key="2">
    <source>
        <dbReference type="ARBA" id="ARBA00009560"/>
    </source>
</evidence>
<dbReference type="GO" id="GO:0008622">
    <property type="term" value="C:epsilon DNA polymerase complex"/>
    <property type="evidence" value="ECO:0007669"/>
    <property type="project" value="InterPro"/>
</dbReference>
<keyword evidence="3" id="KW-0235">DNA replication</keyword>
<keyword evidence="4" id="KW-0238">DNA-binding</keyword>
<keyword evidence="5" id="KW-0539">Nucleus</keyword>
<dbReference type="InterPro" id="IPR016266">
    <property type="entry name" value="POLE2"/>
</dbReference>
<keyword evidence="8" id="KW-1185">Reference proteome</keyword>
<dbReference type="GO" id="GO:0042276">
    <property type="term" value="P:error-prone translesion synthesis"/>
    <property type="evidence" value="ECO:0007669"/>
    <property type="project" value="TreeGrafter"/>
</dbReference>
<evidence type="ECO:0000313" key="9">
    <source>
        <dbReference type="WBParaSite" id="SVE_0717600.1"/>
    </source>
</evidence>
<comment type="similarity">
    <text evidence="2">Belongs to the DNA polymerase epsilon subunit B family.</text>
</comment>
<evidence type="ECO:0000256" key="4">
    <source>
        <dbReference type="ARBA" id="ARBA00023125"/>
    </source>
</evidence>
<sequence length="492" mass="55728">MVAADEGTRKLIRNELKDAMDTYHMCYNVQVTNFLTDLFTSYDKGKIRSYVDKIAGVMRSGGVEVKALSLESLKIILTHLSSAKDDNLKVLNVFEDQYGDEEKEWKRKRFLPTEEEICNLQTGRLLTIKRLMEDRKNTIKSKVPGELKCIQTLFGYPKLDTPVSIIGCAFADNKNKYRIEDHETTIKMNISKNCTYGDGILSIGAPLMFTGFYADGVLNVNNIQLPPSIKVPKEVRECKISMSDKLIFLSEVNLDNGDCLRSIHQLLSGFSQSPPKCLVMMGNFVKSPLNSGSFEEYADGFRRLSNVLKDVINLYPVWKGVKYVIVPGDQDLPSSIMYPKLPISQCLRKYFSEGIDITFTTNPTVITNKGQKILVCRSSNIIEKMCRDAFHLPQDLTKISDHFVESIIRMRHIQPLPNYISPISPAYDDLFSLEVLPDLIVLGDRFKSYNNSVNDCLVANPGQFTKANGFEFLVYYPRDKVCEYSAIGEPLQ</sequence>
<evidence type="ECO:0000256" key="5">
    <source>
        <dbReference type="ARBA" id="ARBA00023242"/>
    </source>
</evidence>
<evidence type="ECO:0000256" key="3">
    <source>
        <dbReference type="ARBA" id="ARBA00022705"/>
    </source>
</evidence>
<evidence type="ECO:0000259" key="7">
    <source>
        <dbReference type="Pfam" id="PF04042"/>
    </source>
</evidence>
<dbReference type="GO" id="GO:0003677">
    <property type="term" value="F:DNA binding"/>
    <property type="evidence" value="ECO:0007669"/>
    <property type="project" value="UniProtKB-KW"/>
</dbReference>
<dbReference type="Gene3D" id="3.60.21.50">
    <property type="match status" value="1"/>
</dbReference>
<accession>A0A0K0FE98</accession>
<dbReference type="PANTHER" id="PTHR12708">
    <property type="entry name" value="DNA POLYMERASE EPSILON SUBUNIT B"/>
    <property type="match status" value="1"/>
</dbReference>
<dbReference type="GO" id="GO:0006261">
    <property type="term" value="P:DNA-templated DNA replication"/>
    <property type="evidence" value="ECO:0007669"/>
    <property type="project" value="InterPro"/>
</dbReference>
<comment type="subcellular location">
    <subcellularLocation>
        <location evidence="1">Nucleus</location>
    </subcellularLocation>
</comment>
<reference evidence="8" key="1">
    <citation type="submission" date="2014-07" db="EMBL/GenBank/DDBJ databases">
        <authorList>
            <person name="Martin A.A"/>
            <person name="De Silva N."/>
        </authorList>
    </citation>
    <scope>NUCLEOTIDE SEQUENCE</scope>
</reference>
<dbReference type="WBParaSite" id="SVE_0717600.1">
    <property type="protein sequence ID" value="SVE_0717600.1"/>
    <property type="gene ID" value="SVE_0717600"/>
</dbReference>
<evidence type="ECO:0000256" key="1">
    <source>
        <dbReference type="ARBA" id="ARBA00004123"/>
    </source>
</evidence>
<proteinExistence type="inferred from homology"/>
<dbReference type="PANTHER" id="PTHR12708:SF0">
    <property type="entry name" value="DNA POLYMERASE EPSILON SUBUNIT 2"/>
    <property type="match status" value="1"/>
</dbReference>
<organism evidence="8 9">
    <name type="scientific">Strongyloides venezuelensis</name>
    <name type="common">Threadworm</name>
    <dbReference type="NCBI Taxonomy" id="75913"/>
    <lineage>
        <taxon>Eukaryota</taxon>
        <taxon>Metazoa</taxon>
        <taxon>Ecdysozoa</taxon>
        <taxon>Nematoda</taxon>
        <taxon>Chromadorea</taxon>
        <taxon>Rhabditida</taxon>
        <taxon>Tylenchina</taxon>
        <taxon>Panagrolaimomorpha</taxon>
        <taxon>Strongyloidoidea</taxon>
        <taxon>Strongyloididae</taxon>
        <taxon>Strongyloides</taxon>
    </lineage>
</organism>
<dbReference type="Pfam" id="PF04042">
    <property type="entry name" value="DNA_pol_E_B"/>
    <property type="match status" value="1"/>
</dbReference>
<evidence type="ECO:0000313" key="8">
    <source>
        <dbReference type="Proteomes" id="UP000035680"/>
    </source>
</evidence>
<evidence type="ECO:0000256" key="6">
    <source>
        <dbReference type="ARBA" id="ARBA00032930"/>
    </source>
</evidence>
<dbReference type="AlphaFoldDB" id="A0A0K0FE98"/>
<feature type="domain" description="DNA polymerase alpha/delta/epsilon subunit B" evidence="7">
    <location>
        <begin position="247"/>
        <end position="449"/>
    </location>
</feature>
<name>A0A0K0FE98_STRVS</name>
<dbReference type="InterPro" id="IPR007185">
    <property type="entry name" value="DNA_pol_a/d/e_bsu"/>
</dbReference>
<reference evidence="9" key="2">
    <citation type="submission" date="2015-08" db="UniProtKB">
        <authorList>
            <consortium name="WormBaseParasite"/>
        </authorList>
    </citation>
    <scope>IDENTIFICATION</scope>
</reference>
<dbReference type="STRING" id="75913.A0A0K0FE98"/>